<sequence length="151" mass="15729">MKLLVLALCLPLIACSQSRGVGNDTGLFGSDNSTAMTPGARAVQIGEGGPTFNACATVGRVVNLSPGGETYLPVRAAPFVEADELVQLSNDARIYVCTRSIDQRWQGVVVPPSDAPDTDCGVLAPVESPRNYTGPCKSGWVSSAFVRLTSG</sequence>
<dbReference type="Proteomes" id="UP000516148">
    <property type="component" value="Chromosome"/>
</dbReference>
<evidence type="ECO:0000313" key="3">
    <source>
        <dbReference type="Proteomes" id="UP000516148"/>
    </source>
</evidence>
<keyword evidence="3" id="KW-1185">Reference proteome</keyword>
<feature type="signal peptide" evidence="1">
    <location>
        <begin position="1"/>
        <end position="20"/>
    </location>
</feature>
<gene>
    <name evidence="2" type="ORF">H3Z74_01870</name>
</gene>
<dbReference type="EMBL" id="CP061038">
    <property type="protein sequence ID" value="QNQ10022.1"/>
    <property type="molecule type" value="Genomic_DNA"/>
</dbReference>
<name>A0A7H0LK19_9SPHN</name>
<organism evidence="2 3">
    <name type="scientific">Sphingomonas alpina</name>
    <dbReference type="NCBI Taxonomy" id="653931"/>
    <lineage>
        <taxon>Bacteria</taxon>
        <taxon>Pseudomonadati</taxon>
        <taxon>Pseudomonadota</taxon>
        <taxon>Alphaproteobacteria</taxon>
        <taxon>Sphingomonadales</taxon>
        <taxon>Sphingomonadaceae</taxon>
        <taxon>Sphingomonas</taxon>
    </lineage>
</organism>
<accession>A0A7H0LK19</accession>
<proteinExistence type="predicted"/>
<keyword evidence="1" id="KW-0732">Signal</keyword>
<reference evidence="2 3" key="1">
    <citation type="submission" date="2020-09" db="EMBL/GenBank/DDBJ databases">
        <title>Sphingomonas sp., a new species isolated from pork steak.</title>
        <authorList>
            <person name="Heidler von Heilborn D."/>
        </authorList>
    </citation>
    <scope>NUCLEOTIDE SEQUENCE [LARGE SCALE GENOMIC DNA]</scope>
    <source>
        <strain evidence="3">S8-3T</strain>
    </source>
</reference>
<dbReference type="RefSeq" id="WP_187762329.1">
    <property type="nucleotide sequence ID" value="NZ_CP061038.1"/>
</dbReference>
<evidence type="ECO:0008006" key="4">
    <source>
        <dbReference type="Google" id="ProtNLM"/>
    </source>
</evidence>
<feature type="chain" id="PRO_5028940916" description="Integron" evidence="1">
    <location>
        <begin position="21"/>
        <end position="151"/>
    </location>
</feature>
<dbReference type="AlphaFoldDB" id="A0A7H0LK19"/>
<evidence type="ECO:0000256" key="1">
    <source>
        <dbReference type="SAM" id="SignalP"/>
    </source>
</evidence>
<dbReference type="KEGG" id="spap:H3Z74_01870"/>
<protein>
    <recommendedName>
        <fullName evidence="4">Integron</fullName>
    </recommendedName>
</protein>
<evidence type="ECO:0000313" key="2">
    <source>
        <dbReference type="EMBL" id="QNQ10022.1"/>
    </source>
</evidence>